<feature type="compositionally biased region" description="Basic and acidic residues" evidence="1">
    <location>
        <begin position="46"/>
        <end position="57"/>
    </location>
</feature>
<gene>
    <name evidence="3" type="ORF">SAMN06265222_105109</name>
</gene>
<proteinExistence type="predicted"/>
<evidence type="ECO:0000313" key="4">
    <source>
        <dbReference type="Proteomes" id="UP001158067"/>
    </source>
</evidence>
<comment type="caution">
    <text evidence="3">The sequence shown here is derived from an EMBL/GenBank/DDBJ whole genome shotgun (WGS) entry which is preliminary data.</text>
</comment>
<evidence type="ECO:0000256" key="1">
    <source>
        <dbReference type="SAM" id="MobiDB-lite"/>
    </source>
</evidence>
<feature type="region of interest" description="Disordered" evidence="1">
    <location>
        <begin position="43"/>
        <end position="65"/>
    </location>
</feature>
<name>A0ABY1Q1G2_9BACT</name>
<evidence type="ECO:0000313" key="3">
    <source>
        <dbReference type="EMBL" id="SMP56209.1"/>
    </source>
</evidence>
<dbReference type="EMBL" id="FXUG01000005">
    <property type="protein sequence ID" value="SMP56209.1"/>
    <property type="molecule type" value="Genomic_DNA"/>
</dbReference>
<dbReference type="Proteomes" id="UP001158067">
    <property type="component" value="Unassembled WGS sequence"/>
</dbReference>
<keyword evidence="4" id="KW-1185">Reference proteome</keyword>
<accession>A0ABY1Q1G2</accession>
<feature type="signal peptide" evidence="2">
    <location>
        <begin position="1"/>
        <end position="18"/>
    </location>
</feature>
<evidence type="ECO:0008006" key="5">
    <source>
        <dbReference type="Google" id="ProtNLM"/>
    </source>
</evidence>
<organism evidence="3 4">
    <name type="scientific">Neorhodopirellula lusitana</name>
    <dbReference type="NCBI Taxonomy" id="445327"/>
    <lineage>
        <taxon>Bacteria</taxon>
        <taxon>Pseudomonadati</taxon>
        <taxon>Planctomycetota</taxon>
        <taxon>Planctomycetia</taxon>
        <taxon>Pirellulales</taxon>
        <taxon>Pirellulaceae</taxon>
        <taxon>Neorhodopirellula</taxon>
    </lineage>
</organism>
<keyword evidence="2" id="KW-0732">Signal</keyword>
<dbReference type="RefSeq" id="WP_283432580.1">
    <property type="nucleotide sequence ID" value="NZ_CAWLDM010000001.1"/>
</dbReference>
<sequence>MCFQIKTFALMFLLVSVAIVPTSGCGQSGELRTAFDGATAEQLAAARERDGDEERLAAIEVDDEE</sequence>
<feature type="chain" id="PRO_5047350022" description="Secreted protein" evidence="2">
    <location>
        <begin position="19"/>
        <end position="65"/>
    </location>
</feature>
<evidence type="ECO:0000256" key="2">
    <source>
        <dbReference type="SAM" id="SignalP"/>
    </source>
</evidence>
<protein>
    <recommendedName>
        <fullName evidence="5">Secreted protein</fullName>
    </recommendedName>
</protein>
<reference evidence="3 4" key="1">
    <citation type="submission" date="2017-05" db="EMBL/GenBank/DDBJ databases">
        <authorList>
            <person name="Varghese N."/>
            <person name="Submissions S."/>
        </authorList>
    </citation>
    <scope>NUCLEOTIDE SEQUENCE [LARGE SCALE GENOMIC DNA]</scope>
    <source>
        <strain evidence="3 4">DSM 25457</strain>
    </source>
</reference>